<keyword evidence="2" id="KW-1185">Reference proteome</keyword>
<evidence type="ECO:0000313" key="1">
    <source>
        <dbReference type="EMBL" id="KAI9509104.1"/>
    </source>
</evidence>
<gene>
    <name evidence="1" type="ORF">F5148DRAFT_808821</name>
</gene>
<dbReference type="Proteomes" id="UP001207468">
    <property type="component" value="Unassembled WGS sequence"/>
</dbReference>
<protein>
    <submittedName>
        <fullName evidence="1">Uncharacterized protein</fullName>
    </submittedName>
</protein>
<accession>A0ACC0UBL7</accession>
<proteinExistence type="predicted"/>
<dbReference type="EMBL" id="JAGFNK010000072">
    <property type="protein sequence ID" value="KAI9509104.1"/>
    <property type="molecule type" value="Genomic_DNA"/>
</dbReference>
<sequence length="155" mass="17859">MVSDIALGYNLFVVGDADARVREVVSAYMEEPPASGVLTSFLRANQKSLLLADDRILILEIIERSGNIFRECCGDLARSHGVLFIYDPTSLNSFQYVAGFHEQLIRSKWRSLPVVLFSNTPTQRWCQSDPQIPWVNPRVLRIQLKFDWSIRFRWP</sequence>
<reference evidence="1" key="1">
    <citation type="submission" date="2021-03" db="EMBL/GenBank/DDBJ databases">
        <title>Evolutionary priming and transition to the ectomycorrhizal habit in an iconic lineage of mushroom-forming fungi: is preadaptation a requirement?</title>
        <authorList>
            <consortium name="DOE Joint Genome Institute"/>
            <person name="Looney B.P."/>
            <person name="Miyauchi S."/>
            <person name="Morin E."/>
            <person name="Drula E."/>
            <person name="Courty P.E."/>
            <person name="Chicoki N."/>
            <person name="Fauchery L."/>
            <person name="Kohler A."/>
            <person name="Kuo A."/>
            <person name="LaButti K."/>
            <person name="Pangilinan J."/>
            <person name="Lipzen A."/>
            <person name="Riley R."/>
            <person name="Andreopoulos W."/>
            <person name="He G."/>
            <person name="Johnson J."/>
            <person name="Barry K.W."/>
            <person name="Grigoriev I.V."/>
            <person name="Nagy L."/>
            <person name="Hibbett D."/>
            <person name="Henrissat B."/>
            <person name="Matheny P.B."/>
            <person name="Labbe J."/>
            <person name="Martin A.F."/>
        </authorList>
    </citation>
    <scope>NUCLEOTIDE SEQUENCE</scope>
    <source>
        <strain evidence="1">BPL698</strain>
    </source>
</reference>
<evidence type="ECO:0000313" key="2">
    <source>
        <dbReference type="Proteomes" id="UP001207468"/>
    </source>
</evidence>
<name>A0ACC0UBL7_9AGAM</name>
<organism evidence="1 2">
    <name type="scientific">Russula earlei</name>
    <dbReference type="NCBI Taxonomy" id="71964"/>
    <lineage>
        <taxon>Eukaryota</taxon>
        <taxon>Fungi</taxon>
        <taxon>Dikarya</taxon>
        <taxon>Basidiomycota</taxon>
        <taxon>Agaricomycotina</taxon>
        <taxon>Agaricomycetes</taxon>
        <taxon>Russulales</taxon>
        <taxon>Russulaceae</taxon>
        <taxon>Russula</taxon>
    </lineage>
</organism>
<comment type="caution">
    <text evidence="1">The sequence shown here is derived from an EMBL/GenBank/DDBJ whole genome shotgun (WGS) entry which is preliminary data.</text>
</comment>